<feature type="chain" id="PRO_5041427827" description="Peptidase S1 domain-containing protein" evidence="3">
    <location>
        <begin position="17"/>
        <end position="269"/>
    </location>
</feature>
<dbReference type="PRINTS" id="PR00722">
    <property type="entry name" value="CHYMOTRYPSIN"/>
</dbReference>
<dbReference type="SUPFAM" id="SSF50494">
    <property type="entry name" value="Trypsin-like serine proteases"/>
    <property type="match status" value="1"/>
</dbReference>
<evidence type="ECO:0000256" key="1">
    <source>
        <dbReference type="ARBA" id="ARBA00023157"/>
    </source>
</evidence>
<accession>A0AA38HS52</accession>
<feature type="domain" description="Peptidase S1" evidence="4">
    <location>
        <begin position="38"/>
        <end position="265"/>
    </location>
</feature>
<evidence type="ECO:0000313" key="6">
    <source>
        <dbReference type="Proteomes" id="UP001168821"/>
    </source>
</evidence>
<evidence type="ECO:0000256" key="3">
    <source>
        <dbReference type="SAM" id="SignalP"/>
    </source>
</evidence>
<evidence type="ECO:0000256" key="2">
    <source>
        <dbReference type="ARBA" id="ARBA00024195"/>
    </source>
</evidence>
<keyword evidence="6" id="KW-1185">Reference proteome</keyword>
<dbReference type="Gene3D" id="2.40.10.10">
    <property type="entry name" value="Trypsin-like serine proteases"/>
    <property type="match status" value="1"/>
</dbReference>
<dbReference type="AlphaFoldDB" id="A0AA38HS52"/>
<protein>
    <recommendedName>
        <fullName evidence="4">Peptidase S1 domain-containing protein</fullName>
    </recommendedName>
</protein>
<comment type="similarity">
    <text evidence="2">Belongs to the peptidase S1 family. CLIP subfamily.</text>
</comment>
<reference evidence="5" key="1">
    <citation type="journal article" date="2023" name="G3 (Bethesda)">
        <title>Whole genome assemblies of Zophobas morio and Tenebrio molitor.</title>
        <authorList>
            <person name="Kaur S."/>
            <person name="Stinson S.A."/>
            <person name="diCenzo G.C."/>
        </authorList>
    </citation>
    <scope>NUCLEOTIDE SEQUENCE</scope>
    <source>
        <strain evidence="5">QUZm001</strain>
    </source>
</reference>
<keyword evidence="1" id="KW-1015">Disulfide bond</keyword>
<dbReference type="GO" id="GO:0004252">
    <property type="term" value="F:serine-type endopeptidase activity"/>
    <property type="evidence" value="ECO:0007669"/>
    <property type="project" value="InterPro"/>
</dbReference>
<dbReference type="InterPro" id="IPR001314">
    <property type="entry name" value="Peptidase_S1A"/>
</dbReference>
<comment type="caution">
    <text evidence="5">The sequence shown here is derived from an EMBL/GenBank/DDBJ whole genome shotgun (WGS) entry which is preliminary data.</text>
</comment>
<dbReference type="InterPro" id="IPR001254">
    <property type="entry name" value="Trypsin_dom"/>
</dbReference>
<dbReference type="Proteomes" id="UP001168821">
    <property type="component" value="Unassembled WGS sequence"/>
</dbReference>
<dbReference type="InterPro" id="IPR009003">
    <property type="entry name" value="Peptidase_S1_PA"/>
</dbReference>
<dbReference type="Pfam" id="PF00089">
    <property type="entry name" value="Trypsin"/>
    <property type="match status" value="1"/>
</dbReference>
<dbReference type="PANTHER" id="PTHR24256">
    <property type="entry name" value="TRYPTASE-RELATED"/>
    <property type="match status" value="1"/>
</dbReference>
<sequence>MKTIIFVLALIGLTLAAPKSSRPHFRRSSKQINPSPRVVGGNIAEPHSLPYQVFLEFYTETYGKYCGGSLISQNYVLTSASTVEVLVTLGAHNIYLTEPTQINVYSTDIIVHEGFNEDYGWNNDIAVVKLPKSISYTDAIQPVALPKRADIAREYVGQVGRIAGWGSDDGFWDAIFDVLRYFDTTVISSDDEDCRLYITPIDMFCTAGEYNGTYVGPCNGDQGSGFVSDGVLIAINAFNVYCLEGMPGFHTRVATYLNWISDNTDAIIK</sequence>
<keyword evidence="3" id="KW-0732">Signal</keyword>
<evidence type="ECO:0000313" key="5">
    <source>
        <dbReference type="EMBL" id="KAJ3643068.1"/>
    </source>
</evidence>
<evidence type="ECO:0000259" key="4">
    <source>
        <dbReference type="PROSITE" id="PS50240"/>
    </source>
</evidence>
<dbReference type="PROSITE" id="PS50240">
    <property type="entry name" value="TRYPSIN_DOM"/>
    <property type="match status" value="1"/>
</dbReference>
<gene>
    <name evidence="5" type="ORF">Zmor_025804</name>
</gene>
<proteinExistence type="inferred from homology"/>
<dbReference type="InterPro" id="IPR051487">
    <property type="entry name" value="Ser/Thr_Proteases_Immune/Dev"/>
</dbReference>
<dbReference type="EMBL" id="JALNTZ010000008">
    <property type="protein sequence ID" value="KAJ3643068.1"/>
    <property type="molecule type" value="Genomic_DNA"/>
</dbReference>
<feature type="signal peptide" evidence="3">
    <location>
        <begin position="1"/>
        <end position="16"/>
    </location>
</feature>
<dbReference type="SMART" id="SM00020">
    <property type="entry name" value="Tryp_SPc"/>
    <property type="match status" value="1"/>
</dbReference>
<dbReference type="FunFam" id="2.40.10.10:FF:000068">
    <property type="entry name" value="transmembrane protease serine 2"/>
    <property type="match status" value="1"/>
</dbReference>
<organism evidence="5 6">
    <name type="scientific">Zophobas morio</name>
    <dbReference type="NCBI Taxonomy" id="2755281"/>
    <lineage>
        <taxon>Eukaryota</taxon>
        <taxon>Metazoa</taxon>
        <taxon>Ecdysozoa</taxon>
        <taxon>Arthropoda</taxon>
        <taxon>Hexapoda</taxon>
        <taxon>Insecta</taxon>
        <taxon>Pterygota</taxon>
        <taxon>Neoptera</taxon>
        <taxon>Endopterygota</taxon>
        <taxon>Coleoptera</taxon>
        <taxon>Polyphaga</taxon>
        <taxon>Cucujiformia</taxon>
        <taxon>Tenebrionidae</taxon>
        <taxon>Zophobas</taxon>
    </lineage>
</organism>
<dbReference type="InterPro" id="IPR043504">
    <property type="entry name" value="Peptidase_S1_PA_chymotrypsin"/>
</dbReference>
<name>A0AA38HS52_9CUCU</name>
<dbReference type="CDD" id="cd00190">
    <property type="entry name" value="Tryp_SPc"/>
    <property type="match status" value="1"/>
</dbReference>
<dbReference type="GO" id="GO:0006508">
    <property type="term" value="P:proteolysis"/>
    <property type="evidence" value="ECO:0007669"/>
    <property type="project" value="InterPro"/>
</dbReference>